<dbReference type="GO" id="GO:0006298">
    <property type="term" value="P:mismatch repair"/>
    <property type="evidence" value="ECO:0007669"/>
    <property type="project" value="InterPro"/>
</dbReference>
<feature type="domain" description="DNA mismatch repair proteins mutS family" evidence="4">
    <location>
        <begin position="255"/>
        <end position="449"/>
    </location>
</feature>
<evidence type="ECO:0000313" key="5">
    <source>
        <dbReference type="EMBL" id="RFS21695.1"/>
    </source>
</evidence>
<comment type="caution">
    <text evidence="5">The sequence shown here is derived from an EMBL/GenBank/DDBJ whole genome shotgun (WGS) entry which is preliminary data.</text>
</comment>
<dbReference type="Gene3D" id="3.40.50.300">
    <property type="entry name" value="P-loop containing nucleotide triphosphate hydrolases"/>
    <property type="match status" value="2"/>
</dbReference>
<proteinExistence type="predicted"/>
<dbReference type="InterPro" id="IPR027417">
    <property type="entry name" value="P-loop_NTPase"/>
</dbReference>
<sequence length="888" mass="99734">MKTFVTDKQTLEDLNIFGKKAGNSIYGLFNRTHTRGGAEALEQMFQLPLADREAINRRSAAFRYFQQLQIAFPFQGEWLDTAEKYLENTDERSKLSAQDNNLGRKFSQLLGSDDQFQLITKGIHAITSILTALKKYREVSNDSPLDKEIDITTVLAALHQKTDASGYVPGKENFEQIAALDQLFRFTYTAQLKLLLQYIYLLDVYISVALVAEKKQLHYATALPGNINACTKVEGVYHLLVENAKGNNISLTGKQNVFFLTGANMAGKSTLMKSLSIAVFLAHMGFPVPATKMEFTVLDGMFTTINLSDNLDMGYSHFYAEVNRVKKVAKLLEQQKKLFVVFDELFRGTNVKDAYEATVAVTEAFTNCHSSLFIISSHILEAGETLKKSSQIQFGCLTTKMQGNKPVYTYQLEPGLSADRHGMIIVREEGILEQLTKFNTSNTAKEFITDTQTVEDLNLFGKYRNTSMFSIFNRTQTTGGERLLEQLFRHPLTDATAINERSNMLALFSQLSLKLPVSNDTLSLAEDFMKMGGSTSLLQTFSQRSRNLFMKYLGLPQEMEQVQKGLNALITFLRQIQDFHRQLKKLAPDHPFLATFSPAVAFLENERMTGLLGNPSVDQIWKIARYDYLLRSELSEEVKALFRITYELDVYLGVAAVASEKKWVFAKALPTTENRLSLINFHHPAIVNSVTNSLTVTGQNPMIFLTGANMAGKSTLMKAYGIAVYMAHMGFPVAAREMEFSVKEGIYTSINVPDNLKEGYSHFYAEVLRVKMIAEEVSRSGNLLIIFDELFKGTNVKDAYDATLAVIAALTSHQQCVFMVSTHITEVGEALQVQLPEKVQFVYLPTIMNGQVPTYPRILARGISEDRHGMRIIRNEGILDIIPQTSIV</sequence>
<dbReference type="InterPro" id="IPR000432">
    <property type="entry name" value="DNA_mismatch_repair_MutS_C"/>
</dbReference>
<keyword evidence="1" id="KW-0547">Nucleotide-binding</keyword>
<accession>A0A3E1Y8G1</accession>
<dbReference type="OrthoDB" id="622208at2"/>
<dbReference type="InterPro" id="IPR036187">
    <property type="entry name" value="DNA_mismatch_repair_MutS_sf"/>
</dbReference>
<dbReference type="InterPro" id="IPR007696">
    <property type="entry name" value="DNA_mismatch_repair_MutS_core"/>
</dbReference>
<name>A0A3E1Y8G1_9BACT</name>
<dbReference type="EMBL" id="QPMM01000007">
    <property type="protein sequence ID" value="RFS21695.1"/>
    <property type="molecule type" value="Genomic_DNA"/>
</dbReference>
<evidence type="ECO:0000313" key="6">
    <source>
        <dbReference type="Proteomes" id="UP000260644"/>
    </source>
</evidence>
<keyword evidence="3" id="KW-0238">DNA-binding</keyword>
<dbReference type="SMART" id="SM00534">
    <property type="entry name" value="MUTSac"/>
    <property type="match status" value="2"/>
</dbReference>
<dbReference type="Pfam" id="PF00488">
    <property type="entry name" value="MutS_V"/>
    <property type="match status" value="2"/>
</dbReference>
<evidence type="ECO:0000259" key="4">
    <source>
        <dbReference type="SMART" id="SM00534"/>
    </source>
</evidence>
<dbReference type="GO" id="GO:0030983">
    <property type="term" value="F:mismatched DNA binding"/>
    <property type="evidence" value="ECO:0007669"/>
    <property type="project" value="InterPro"/>
</dbReference>
<evidence type="ECO:0000256" key="3">
    <source>
        <dbReference type="ARBA" id="ARBA00023125"/>
    </source>
</evidence>
<dbReference type="GO" id="GO:0005524">
    <property type="term" value="F:ATP binding"/>
    <property type="evidence" value="ECO:0007669"/>
    <property type="project" value="UniProtKB-KW"/>
</dbReference>
<dbReference type="Gene3D" id="1.10.1420.10">
    <property type="match status" value="2"/>
</dbReference>
<dbReference type="Proteomes" id="UP000260644">
    <property type="component" value="Unassembled WGS sequence"/>
</dbReference>
<evidence type="ECO:0000256" key="2">
    <source>
        <dbReference type="ARBA" id="ARBA00022840"/>
    </source>
</evidence>
<dbReference type="RefSeq" id="WP_116976239.1">
    <property type="nucleotide sequence ID" value="NZ_QPMM01000007.1"/>
</dbReference>
<protein>
    <recommendedName>
        <fullName evidence="4">DNA mismatch repair proteins mutS family domain-containing protein</fullName>
    </recommendedName>
</protein>
<dbReference type="PANTHER" id="PTHR11361:SF99">
    <property type="entry name" value="DNA MISMATCH REPAIR PROTEIN"/>
    <property type="match status" value="1"/>
</dbReference>
<dbReference type="Pfam" id="PF05192">
    <property type="entry name" value="MutS_III"/>
    <property type="match status" value="2"/>
</dbReference>
<reference evidence="5 6" key="1">
    <citation type="submission" date="2018-07" db="EMBL/GenBank/DDBJ databases">
        <title>Chitinophaga K2CV101002-2 sp. nov., isolated from a monsoon evergreen broad-leaved forest soil.</title>
        <authorList>
            <person name="Lv Y."/>
        </authorList>
    </citation>
    <scope>NUCLEOTIDE SEQUENCE [LARGE SCALE GENOMIC DNA]</scope>
    <source>
        <strain evidence="5 6">GDMCC 1.1288</strain>
    </source>
</reference>
<dbReference type="GO" id="GO:0140664">
    <property type="term" value="F:ATP-dependent DNA damage sensor activity"/>
    <property type="evidence" value="ECO:0007669"/>
    <property type="project" value="InterPro"/>
</dbReference>
<dbReference type="InterPro" id="IPR045076">
    <property type="entry name" value="MutS"/>
</dbReference>
<evidence type="ECO:0000256" key="1">
    <source>
        <dbReference type="ARBA" id="ARBA00022741"/>
    </source>
</evidence>
<dbReference type="SUPFAM" id="SSF48334">
    <property type="entry name" value="DNA repair protein MutS, domain III"/>
    <property type="match status" value="2"/>
</dbReference>
<organism evidence="5 6">
    <name type="scientific">Chitinophaga silvatica</name>
    <dbReference type="NCBI Taxonomy" id="2282649"/>
    <lineage>
        <taxon>Bacteria</taxon>
        <taxon>Pseudomonadati</taxon>
        <taxon>Bacteroidota</taxon>
        <taxon>Chitinophagia</taxon>
        <taxon>Chitinophagales</taxon>
        <taxon>Chitinophagaceae</taxon>
        <taxon>Chitinophaga</taxon>
    </lineage>
</organism>
<feature type="domain" description="DNA mismatch repair proteins mutS family" evidence="4">
    <location>
        <begin position="700"/>
        <end position="880"/>
    </location>
</feature>
<dbReference type="AlphaFoldDB" id="A0A3E1Y8G1"/>
<gene>
    <name evidence="5" type="ORF">DVR12_13605</name>
</gene>
<keyword evidence="6" id="KW-1185">Reference proteome</keyword>
<dbReference type="SUPFAM" id="SSF52540">
    <property type="entry name" value="P-loop containing nucleoside triphosphate hydrolases"/>
    <property type="match status" value="2"/>
</dbReference>
<keyword evidence="2" id="KW-0067">ATP-binding</keyword>
<dbReference type="PANTHER" id="PTHR11361">
    <property type="entry name" value="DNA MISMATCH REPAIR PROTEIN MUTS FAMILY MEMBER"/>
    <property type="match status" value="1"/>
</dbReference>